<keyword evidence="2" id="KW-1185">Reference proteome</keyword>
<dbReference type="Proteomes" id="UP000321085">
    <property type="component" value="Unassembled WGS sequence"/>
</dbReference>
<organism evidence="1 2">
    <name type="scientific">Microvirga aerophila</name>
    <dbReference type="NCBI Taxonomy" id="670291"/>
    <lineage>
        <taxon>Bacteria</taxon>
        <taxon>Pseudomonadati</taxon>
        <taxon>Pseudomonadota</taxon>
        <taxon>Alphaproteobacteria</taxon>
        <taxon>Hyphomicrobiales</taxon>
        <taxon>Methylobacteriaceae</taxon>
        <taxon>Microvirga</taxon>
    </lineage>
</organism>
<dbReference type="AlphaFoldDB" id="A0A512BLS8"/>
<comment type="caution">
    <text evidence="1">The sequence shown here is derived from an EMBL/GenBank/DDBJ whole genome shotgun (WGS) entry which is preliminary data.</text>
</comment>
<dbReference type="EMBL" id="BJYU01000004">
    <property type="protein sequence ID" value="GEO12916.1"/>
    <property type="molecule type" value="Genomic_DNA"/>
</dbReference>
<evidence type="ECO:0000313" key="2">
    <source>
        <dbReference type="Proteomes" id="UP000321085"/>
    </source>
</evidence>
<reference evidence="1 2" key="1">
    <citation type="submission" date="2019-07" db="EMBL/GenBank/DDBJ databases">
        <title>Whole genome shotgun sequence of Microvirga aerophila NBRC 106136.</title>
        <authorList>
            <person name="Hosoyama A."/>
            <person name="Uohara A."/>
            <person name="Ohji S."/>
            <person name="Ichikawa N."/>
        </authorList>
    </citation>
    <scope>NUCLEOTIDE SEQUENCE [LARGE SCALE GENOMIC DNA]</scope>
    <source>
        <strain evidence="1 2">NBRC 106136</strain>
    </source>
</reference>
<proteinExistence type="predicted"/>
<evidence type="ECO:0000313" key="1">
    <source>
        <dbReference type="EMBL" id="GEO12916.1"/>
    </source>
</evidence>
<dbReference type="RefSeq" id="WP_114185178.1">
    <property type="nucleotide sequence ID" value="NZ_BJYU01000004.1"/>
</dbReference>
<name>A0A512BLS8_9HYPH</name>
<gene>
    <name evidence="1" type="ORF">MAE02_06120</name>
</gene>
<accession>A0A512BLS8</accession>
<dbReference type="OrthoDB" id="8020562at2"/>
<sequence>MSDQTNHCRSRLLDTASISIAGADPSSVTHVDALSSPAVEVHLTPNDGMNRVLKTDKKIYPAAVLAELSILVRNVRAGSPDSVLAAIADAKIGRSIALGGNDNTLMQGAS</sequence>
<protein>
    <submittedName>
        <fullName evidence="1">Uncharacterized protein</fullName>
    </submittedName>
</protein>